<dbReference type="OrthoDB" id="2374143at2759"/>
<name>A0A8H4A8P2_GIGMA</name>
<reference evidence="1 2" key="1">
    <citation type="journal article" date="2019" name="Environ. Microbiol.">
        <title>At the nexus of three kingdoms: the genome of the mycorrhizal fungus Gigaspora margarita provides insights into plant, endobacterial and fungal interactions.</title>
        <authorList>
            <person name="Venice F."/>
            <person name="Ghignone S."/>
            <person name="Salvioli di Fossalunga A."/>
            <person name="Amselem J."/>
            <person name="Novero M."/>
            <person name="Xianan X."/>
            <person name="Sedzielewska Toro K."/>
            <person name="Morin E."/>
            <person name="Lipzen A."/>
            <person name="Grigoriev I.V."/>
            <person name="Henrissat B."/>
            <person name="Martin F.M."/>
            <person name="Bonfante P."/>
        </authorList>
    </citation>
    <scope>NUCLEOTIDE SEQUENCE [LARGE SCALE GENOMIC DNA]</scope>
    <source>
        <strain evidence="1 2">BEG34</strain>
    </source>
</reference>
<evidence type="ECO:0000313" key="1">
    <source>
        <dbReference type="EMBL" id="KAF0459843.1"/>
    </source>
</evidence>
<organism evidence="1 2">
    <name type="scientific">Gigaspora margarita</name>
    <dbReference type="NCBI Taxonomy" id="4874"/>
    <lineage>
        <taxon>Eukaryota</taxon>
        <taxon>Fungi</taxon>
        <taxon>Fungi incertae sedis</taxon>
        <taxon>Mucoromycota</taxon>
        <taxon>Glomeromycotina</taxon>
        <taxon>Glomeromycetes</taxon>
        <taxon>Diversisporales</taxon>
        <taxon>Gigasporaceae</taxon>
        <taxon>Gigaspora</taxon>
    </lineage>
</organism>
<evidence type="ECO:0000313" key="2">
    <source>
        <dbReference type="Proteomes" id="UP000439903"/>
    </source>
</evidence>
<dbReference type="AlphaFoldDB" id="A0A8H4A8P2"/>
<dbReference type="EMBL" id="WTPW01001054">
    <property type="protein sequence ID" value="KAF0459843.1"/>
    <property type="molecule type" value="Genomic_DNA"/>
</dbReference>
<protein>
    <submittedName>
        <fullName evidence="1">Uncharacterized protein</fullName>
    </submittedName>
</protein>
<gene>
    <name evidence="1" type="ORF">F8M41_000698</name>
</gene>
<proteinExistence type="predicted"/>
<dbReference type="Proteomes" id="UP000439903">
    <property type="component" value="Unassembled WGS sequence"/>
</dbReference>
<comment type="caution">
    <text evidence="1">The sequence shown here is derived from an EMBL/GenBank/DDBJ whole genome shotgun (WGS) entry which is preliminary data.</text>
</comment>
<accession>A0A8H4A8P2</accession>
<keyword evidence="2" id="KW-1185">Reference proteome</keyword>
<sequence>MVFFEKPSKRWTFDAIAVHYYNNDFSRIFDRIKKDLEQRAKMEDCDAQKAKELLDSDWKKLVTAVKTHVAVHQIRSEATVSTFADGAESMTKVRKAILSDVDAIASGSVTASKDYETHPQNGEVSMNDSAPAYNNETGVSDYEEKDTNLVRKWSSDGEATPTKRTKLNDDLSINSDFTLGSIESTNYYVGLCNYEEGTEVDPDLSFQETDEYLTIPMSERLFNEDTWSQWRLSSGNIITDLLAKSAKKSGHPLRPEVWGIVRCGFKIAKPGWCNTDDYAEIQRFTRRATISSCPLIISKLLKFKSLESLGKSIEKIWLLNNFNEITKEDNRKHILEELKATDIMFPLQDPFEKFFIKILSIFQADIFPDNSVIQQPNVSESDYGGYMIHPFLKCTLFGLEKFLHYHIGEIILSSVKSCRERRRCNTLFEQKADGVFLVRLKKTFIEVGHLEMSGGYGYEDFSRSTWDGCCKLPIGNAYMLEEVGERFRGASCETFSKISVFSLHTYENRIELWRMYVPSCGILQYERTHRAIVPICFEEDRKRIFDFVVVLWDLRVMFLLQI</sequence>